<proteinExistence type="predicted"/>
<reference evidence="1" key="1">
    <citation type="submission" date="2020-04" db="EMBL/GenBank/DDBJ databases">
        <authorList>
            <person name="Chiriac C."/>
            <person name="Salcher M."/>
            <person name="Ghai R."/>
            <person name="Kavagutti S V."/>
        </authorList>
    </citation>
    <scope>NUCLEOTIDE SEQUENCE</scope>
</reference>
<dbReference type="EMBL" id="LR796671">
    <property type="protein sequence ID" value="CAB4158772.1"/>
    <property type="molecule type" value="Genomic_DNA"/>
</dbReference>
<evidence type="ECO:0000313" key="1">
    <source>
        <dbReference type="EMBL" id="CAB4158772.1"/>
    </source>
</evidence>
<gene>
    <name evidence="1" type="ORF">UFOVP700_30</name>
</gene>
<sequence length="33" mass="3875">GASRERVDVTKLDMRNPEHKKIYAEYRKSAGIR</sequence>
<name>A0A6J5NJ87_9CAUD</name>
<accession>A0A6J5NJ87</accession>
<organism evidence="1">
    <name type="scientific">uncultured Caudovirales phage</name>
    <dbReference type="NCBI Taxonomy" id="2100421"/>
    <lineage>
        <taxon>Viruses</taxon>
        <taxon>Duplodnaviria</taxon>
        <taxon>Heunggongvirae</taxon>
        <taxon>Uroviricota</taxon>
        <taxon>Caudoviricetes</taxon>
        <taxon>Peduoviridae</taxon>
        <taxon>Maltschvirus</taxon>
        <taxon>Maltschvirus maltsch</taxon>
    </lineage>
</organism>
<feature type="non-terminal residue" evidence="1">
    <location>
        <position position="1"/>
    </location>
</feature>
<protein>
    <submittedName>
        <fullName evidence="1">Uncharacterized protein</fullName>
    </submittedName>
</protein>